<organism evidence="1 2">
    <name type="scientific">Pristionchus mayeri</name>
    <dbReference type="NCBI Taxonomy" id="1317129"/>
    <lineage>
        <taxon>Eukaryota</taxon>
        <taxon>Metazoa</taxon>
        <taxon>Ecdysozoa</taxon>
        <taxon>Nematoda</taxon>
        <taxon>Chromadorea</taxon>
        <taxon>Rhabditida</taxon>
        <taxon>Rhabditina</taxon>
        <taxon>Diplogasteromorpha</taxon>
        <taxon>Diplogasteroidea</taxon>
        <taxon>Neodiplogasteridae</taxon>
        <taxon>Pristionchus</taxon>
    </lineage>
</organism>
<evidence type="ECO:0000313" key="1">
    <source>
        <dbReference type="EMBL" id="GMR34491.1"/>
    </source>
</evidence>
<proteinExistence type="predicted"/>
<name>A0AAN5CAZ6_9BILA</name>
<protein>
    <submittedName>
        <fullName evidence="1">Uncharacterized protein</fullName>
    </submittedName>
</protein>
<gene>
    <name evidence="1" type="ORF">PMAYCL1PPCAC_04686</name>
</gene>
<sequence>MLSDLPFFVALSRFRVSFRNEFVYFLPDFYQRKVARGFQQFLEVLLEIRGRFGFLHQLCPATSGFTCK</sequence>
<dbReference type="AlphaFoldDB" id="A0AAN5CAZ6"/>
<evidence type="ECO:0000313" key="2">
    <source>
        <dbReference type="Proteomes" id="UP001328107"/>
    </source>
</evidence>
<keyword evidence="2" id="KW-1185">Reference proteome</keyword>
<dbReference type="Proteomes" id="UP001328107">
    <property type="component" value="Unassembled WGS sequence"/>
</dbReference>
<accession>A0AAN5CAZ6</accession>
<reference evidence="2" key="1">
    <citation type="submission" date="2022-10" db="EMBL/GenBank/DDBJ databases">
        <title>Genome assembly of Pristionchus species.</title>
        <authorList>
            <person name="Yoshida K."/>
            <person name="Sommer R.J."/>
        </authorList>
    </citation>
    <scope>NUCLEOTIDE SEQUENCE [LARGE SCALE GENOMIC DNA]</scope>
    <source>
        <strain evidence="2">RS5460</strain>
    </source>
</reference>
<comment type="caution">
    <text evidence="1">The sequence shown here is derived from an EMBL/GenBank/DDBJ whole genome shotgun (WGS) entry which is preliminary data.</text>
</comment>
<dbReference type="EMBL" id="BTRK01000002">
    <property type="protein sequence ID" value="GMR34491.1"/>
    <property type="molecule type" value="Genomic_DNA"/>
</dbReference>